<evidence type="ECO:0000256" key="5">
    <source>
        <dbReference type="ARBA" id="ARBA00023172"/>
    </source>
</evidence>
<name>A0ABX9VW38_AGGAP</name>
<dbReference type="SUPFAM" id="SSF57863">
    <property type="entry name" value="ArfGap/RecO-like zinc finger"/>
    <property type="match status" value="1"/>
</dbReference>
<dbReference type="HAMAP" id="MF_00201">
    <property type="entry name" value="RecO"/>
    <property type="match status" value="1"/>
</dbReference>
<comment type="similarity">
    <text evidence="2 8">Belongs to the RecO family.</text>
</comment>
<keyword evidence="11" id="KW-1185">Reference proteome</keyword>
<dbReference type="PANTHER" id="PTHR33991:SF1">
    <property type="entry name" value="DNA REPAIR PROTEIN RECO"/>
    <property type="match status" value="1"/>
</dbReference>
<organism evidence="10 11">
    <name type="scientific">Aggregatibacter aphrophilus</name>
    <name type="common">Haemophilus aphrophilus</name>
    <dbReference type="NCBI Taxonomy" id="732"/>
    <lineage>
        <taxon>Bacteria</taxon>
        <taxon>Pseudomonadati</taxon>
        <taxon>Pseudomonadota</taxon>
        <taxon>Gammaproteobacteria</taxon>
        <taxon>Pasteurellales</taxon>
        <taxon>Pasteurellaceae</taxon>
        <taxon>Aggregatibacter</taxon>
    </lineage>
</organism>
<sequence>MEDRLIENWQRGFVLHRKSYSETSLLVDLFTEDFGRLSVLAKGARAKRSMLKGVLQPFTPLLLRWSGRGNLKVLTKAEPAAIALPLQHVALYSGFYLNELICRVLEPETAYPQLFQQYLHCLTRLAANQDVEPALRTFEFQLLRTLGYGIDFTHCAGSGKAVEADMTYRYREEKGFIASLIKDNLTFYGRELLAFEQTRFDEPTILLAAKRFTRIALKPYLGDKPLKSRELFTQYSLYSK</sequence>
<evidence type="ECO:0000313" key="10">
    <source>
        <dbReference type="EMBL" id="RMW86667.1"/>
    </source>
</evidence>
<gene>
    <name evidence="8" type="primary">recO</name>
    <name evidence="10" type="ORF">DOL88_04675</name>
</gene>
<dbReference type="InterPro" id="IPR042242">
    <property type="entry name" value="RecO_C"/>
</dbReference>
<evidence type="ECO:0000256" key="8">
    <source>
        <dbReference type="HAMAP-Rule" id="MF_00201"/>
    </source>
</evidence>
<keyword evidence="4 8" id="KW-0227">DNA damage</keyword>
<dbReference type="EMBL" id="QMGS01000050">
    <property type="protein sequence ID" value="RMW86667.1"/>
    <property type="molecule type" value="Genomic_DNA"/>
</dbReference>
<dbReference type="InterPro" id="IPR012340">
    <property type="entry name" value="NA-bd_OB-fold"/>
</dbReference>
<dbReference type="Proteomes" id="UP000274211">
    <property type="component" value="Unassembled WGS sequence"/>
</dbReference>
<protein>
    <recommendedName>
        <fullName evidence="3 8">DNA repair protein RecO</fullName>
    </recommendedName>
    <alternativeName>
        <fullName evidence="7 8">Recombination protein O</fullName>
    </alternativeName>
</protein>
<evidence type="ECO:0000313" key="11">
    <source>
        <dbReference type="Proteomes" id="UP000274211"/>
    </source>
</evidence>
<evidence type="ECO:0000259" key="9">
    <source>
        <dbReference type="Pfam" id="PF11967"/>
    </source>
</evidence>
<dbReference type="PANTHER" id="PTHR33991">
    <property type="entry name" value="DNA REPAIR PROTEIN RECO"/>
    <property type="match status" value="1"/>
</dbReference>
<dbReference type="Pfam" id="PF11967">
    <property type="entry name" value="RecO_N"/>
    <property type="match status" value="1"/>
</dbReference>
<evidence type="ECO:0000256" key="4">
    <source>
        <dbReference type="ARBA" id="ARBA00022763"/>
    </source>
</evidence>
<dbReference type="NCBIfam" id="TIGR00613">
    <property type="entry name" value="reco"/>
    <property type="match status" value="1"/>
</dbReference>
<keyword evidence="6 8" id="KW-0234">DNA repair</keyword>
<dbReference type="InterPro" id="IPR037278">
    <property type="entry name" value="ARFGAP/RecO"/>
</dbReference>
<keyword evidence="5 8" id="KW-0233">DNA recombination</keyword>
<dbReference type="InterPro" id="IPR003717">
    <property type="entry name" value="RecO"/>
</dbReference>
<dbReference type="Gene3D" id="1.20.1440.120">
    <property type="entry name" value="Recombination protein O, C-terminal domain"/>
    <property type="match status" value="1"/>
</dbReference>
<dbReference type="Gene3D" id="2.40.50.140">
    <property type="entry name" value="Nucleic acid-binding proteins"/>
    <property type="match status" value="1"/>
</dbReference>
<evidence type="ECO:0000256" key="6">
    <source>
        <dbReference type="ARBA" id="ARBA00023204"/>
    </source>
</evidence>
<comment type="caution">
    <text evidence="10">The sequence shown here is derived from an EMBL/GenBank/DDBJ whole genome shotgun (WGS) entry which is preliminary data.</text>
</comment>
<feature type="domain" description="DNA replication/recombination mediator RecO N-terminal" evidence="9">
    <location>
        <begin position="9"/>
        <end position="80"/>
    </location>
</feature>
<dbReference type="InterPro" id="IPR022572">
    <property type="entry name" value="DNA_rep/recomb_RecO_N"/>
</dbReference>
<proteinExistence type="inferred from homology"/>
<dbReference type="SUPFAM" id="SSF50249">
    <property type="entry name" value="Nucleic acid-binding proteins"/>
    <property type="match status" value="1"/>
</dbReference>
<evidence type="ECO:0000256" key="7">
    <source>
        <dbReference type="ARBA" id="ARBA00033409"/>
    </source>
</evidence>
<comment type="function">
    <text evidence="1 8">Involved in DNA repair and RecF pathway recombination.</text>
</comment>
<evidence type="ECO:0000256" key="3">
    <source>
        <dbReference type="ARBA" id="ARBA00021310"/>
    </source>
</evidence>
<dbReference type="Pfam" id="PF02565">
    <property type="entry name" value="RecO_C"/>
    <property type="match status" value="1"/>
</dbReference>
<accession>A0ABX9VW38</accession>
<evidence type="ECO:0000256" key="2">
    <source>
        <dbReference type="ARBA" id="ARBA00007452"/>
    </source>
</evidence>
<reference evidence="10 11" key="1">
    <citation type="journal article" date="2019" name="J. Oral Microbiol.">
        <title>Role of OmpA1 and OmpA2 in Aggregatibacter actinomycetemcomitans and Aggregatibacter aphrophilus serum resistance.</title>
        <authorList>
            <person name="Lindholm M."/>
            <person name="Min Aung K."/>
            <person name="Nyunt Wai S."/>
            <person name="Oscarsson J."/>
        </authorList>
    </citation>
    <scope>NUCLEOTIDE SEQUENCE [LARGE SCALE GENOMIC DNA]</scope>
    <source>
        <strain evidence="10 11">HK83</strain>
    </source>
</reference>
<evidence type="ECO:0000256" key="1">
    <source>
        <dbReference type="ARBA" id="ARBA00003065"/>
    </source>
</evidence>